<accession>A0A9X0CLX4</accession>
<dbReference type="AlphaFoldDB" id="A0A9X0CLX4"/>
<organism evidence="1 2">
    <name type="scientific">Desmophyllum pertusum</name>
    <dbReference type="NCBI Taxonomy" id="174260"/>
    <lineage>
        <taxon>Eukaryota</taxon>
        <taxon>Metazoa</taxon>
        <taxon>Cnidaria</taxon>
        <taxon>Anthozoa</taxon>
        <taxon>Hexacorallia</taxon>
        <taxon>Scleractinia</taxon>
        <taxon>Caryophylliina</taxon>
        <taxon>Caryophylliidae</taxon>
        <taxon>Desmophyllum</taxon>
    </lineage>
</organism>
<evidence type="ECO:0000313" key="2">
    <source>
        <dbReference type="Proteomes" id="UP001163046"/>
    </source>
</evidence>
<keyword evidence="2" id="KW-1185">Reference proteome</keyword>
<dbReference type="SUPFAM" id="SSF49899">
    <property type="entry name" value="Concanavalin A-like lectins/glucanases"/>
    <property type="match status" value="1"/>
</dbReference>
<dbReference type="OrthoDB" id="5945899at2759"/>
<comment type="caution">
    <text evidence="1">The sequence shown here is derived from an EMBL/GenBank/DDBJ whole genome shotgun (WGS) entry which is preliminary data.</text>
</comment>
<dbReference type="Proteomes" id="UP001163046">
    <property type="component" value="Unassembled WGS sequence"/>
</dbReference>
<sequence length="100" mass="11304">MLSLYNGASYKQIGSRTVLYLDGDRSYAETPAIPIQKISFSLLCWVKVLSLPNKSVLNLYSDWSAPHQFRLGIIYGSLCVDLRRTTHSDAHMNLVYFCNG</sequence>
<gene>
    <name evidence="1" type="ORF">OS493_016940</name>
</gene>
<dbReference type="InterPro" id="IPR013320">
    <property type="entry name" value="ConA-like_dom_sf"/>
</dbReference>
<dbReference type="EMBL" id="MU827310">
    <property type="protein sequence ID" value="KAJ7360309.1"/>
    <property type="molecule type" value="Genomic_DNA"/>
</dbReference>
<protein>
    <submittedName>
        <fullName evidence="1">Uncharacterized protein</fullName>
    </submittedName>
</protein>
<name>A0A9X0CLX4_9CNID</name>
<proteinExistence type="predicted"/>
<evidence type="ECO:0000313" key="1">
    <source>
        <dbReference type="EMBL" id="KAJ7360309.1"/>
    </source>
</evidence>
<reference evidence="1" key="1">
    <citation type="submission" date="2023-01" db="EMBL/GenBank/DDBJ databases">
        <title>Genome assembly of the deep-sea coral Lophelia pertusa.</title>
        <authorList>
            <person name="Herrera S."/>
            <person name="Cordes E."/>
        </authorList>
    </citation>
    <scope>NUCLEOTIDE SEQUENCE</scope>
    <source>
        <strain evidence="1">USNM1676648</strain>
        <tissue evidence="1">Polyp</tissue>
    </source>
</reference>